<dbReference type="Proteomes" id="UP000658656">
    <property type="component" value="Unassembled WGS sequence"/>
</dbReference>
<feature type="transmembrane region" description="Helical" evidence="7">
    <location>
        <begin position="40"/>
        <end position="68"/>
    </location>
</feature>
<evidence type="ECO:0000259" key="8">
    <source>
        <dbReference type="PROSITE" id="PS50850"/>
    </source>
</evidence>
<dbReference type="InterPro" id="IPR020846">
    <property type="entry name" value="MFS_dom"/>
</dbReference>
<dbReference type="PANTHER" id="PTHR42718">
    <property type="entry name" value="MAJOR FACILITATOR SUPERFAMILY MULTIDRUG TRANSPORTER MFSC"/>
    <property type="match status" value="1"/>
</dbReference>
<evidence type="ECO:0000256" key="5">
    <source>
        <dbReference type="ARBA" id="ARBA00022989"/>
    </source>
</evidence>
<dbReference type="EMBL" id="BNAV01000001">
    <property type="protein sequence ID" value="GHF41103.1"/>
    <property type="molecule type" value="Genomic_DNA"/>
</dbReference>
<dbReference type="InterPro" id="IPR036259">
    <property type="entry name" value="MFS_trans_sf"/>
</dbReference>
<feature type="transmembrane region" description="Helical" evidence="7">
    <location>
        <begin position="424"/>
        <end position="443"/>
    </location>
</feature>
<feature type="transmembrane region" description="Helical" evidence="7">
    <location>
        <begin position="104"/>
        <end position="121"/>
    </location>
</feature>
<reference evidence="9" key="2">
    <citation type="submission" date="2020-09" db="EMBL/GenBank/DDBJ databases">
        <authorList>
            <person name="Sun Q."/>
            <person name="Zhou Y."/>
        </authorList>
    </citation>
    <scope>NUCLEOTIDE SEQUENCE</scope>
    <source>
        <strain evidence="9">CGMCC 4.7679</strain>
    </source>
</reference>
<evidence type="ECO:0000313" key="9">
    <source>
        <dbReference type="EMBL" id="GHF41103.1"/>
    </source>
</evidence>
<evidence type="ECO:0000256" key="3">
    <source>
        <dbReference type="ARBA" id="ARBA00022475"/>
    </source>
</evidence>
<evidence type="ECO:0000256" key="1">
    <source>
        <dbReference type="ARBA" id="ARBA00004651"/>
    </source>
</evidence>
<dbReference type="Gene3D" id="1.20.1250.20">
    <property type="entry name" value="MFS general substrate transporter like domains"/>
    <property type="match status" value="1"/>
</dbReference>
<evidence type="ECO:0000256" key="7">
    <source>
        <dbReference type="SAM" id="Phobius"/>
    </source>
</evidence>
<proteinExistence type="predicted"/>
<keyword evidence="4 7" id="KW-0812">Transmembrane</keyword>
<comment type="caution">
    <text evidence="9">The sequence shown here is derived from an EMBL/GenBank/DDBJ whole genome shotgun (WGS) entry which is preliminary data.</text>
</comment>
<feature type="transmembrane region" description="Helical" evidence="7">
    <location>
        <begin position="350"/>
        <end position="377"/>
    </location>
</feature>
<keyword evidence="5 7" id="KW-1133">Transmembrane helix</keyword>
<evidence type="ECO:0000256" key="4">
    <source>
        <dbReference type="ARBA" id="ARBA00022692"/>
    </source>
</evidence>
<dbReference type="Gene3D" id="1.20.1720.10">
    <property type="entry name" value="Multidrug resistance protein D"/>
    <property type="match status" value="1"/>
</dbReference>
<dbReference type="GO" id="GO:0005886">
    <property type="term" value="C:plasma membrane"/>
    <property type="evidence" value="ECO:0007669"/>
    <property type="project" value="UniProtKB-SubCell"/>
</dbReference>
<evidence type="ECO:0000256" key="2">
    <source>
        <dbReference type="ARBA" id="ARBA00022448"/>
    </source>
</evidence>
<feature type="transmembrane region" description="Helical" evidence="7">
    <location>
        <begin position="389"/>
        <end position="412"/>
    </location>
</feature>
<gene>
    <name evidence="9" type="ORF">GCM10017566_13160</name>
</gene>
<feature type="transmembrane region" description="Helical" evidence="7">
    <location>
        <begin position="264"/>
        <end position="285"/>
    </location>
</feature>
<keyword evidence="2" id="KW-0813">Transport</keyword>
<evidence type="ECO:0000256" key="6">
    <source>
        <dbReference type="ARBA" id="ARBA00023136"/>
    </source>
</evidence>
<keyword evidence="6 7" id="KW-0472">Membrane</keyword>
<feature type="transmembrane region" description="Helical" evidence="7">
    <location>
        <begin position="75"/>
        <end position="98"/>
    </location>
</feature>
<sequence length="456" mass="46788">MCVGFQRGVALLVAAAFFMEILDSTVIAPAVPRIAGDFGVSAVAVNVAITAYVLTVGVLIPVSGWLAVRFGVRRVFCLALAVFVLASAGCAVAPDLAVLTGCRVVQGAGGAMMVPVGRLAVLRTTPKPDLVRAIAYLTWPALLAPVVAPVAGGLLAEYASWRWIFLVNVPLGLAALAVAVRIVPRSRAERPPPFDLAGFVLTAVAVGALIVALDGLGSGFGPRTAVALVVAVVALVLSMRHLLRARHPLVDLRTLRVRTYRLTAASGSVYRAVITSIPFLLPLLFQLGFGWSPAQAGAAVIALFAGNVGIKPATTPLMRRFGIRRVLLGAIAAGAACLVGMAFVRAATPLPLLLALLVASGVARSIGFTAYNSIAFADVPPERMTHANTLFSALQELGAGLGVAAGALLIRLGQAVVPGPVGPYGVACVLLALILLGPAVAAWRLPVTAGDAVTGR</sequence>
<feature type="domain" description="Major facilitator superfamily (MFS) profile" evidence="8">
    <location>
        <begin position="9"/>
        <end position="449"/>
    </location>
</feature>
<dbReference type="AlphaFoldDB" id="A0A8H9IX38"/>
<protein>
    <submittedName>
        <fullName evidence="9">MFS transporter</fullName>
    </submittedName>
</protein>
<dbReference type="PRINTS" id="PR01036">
    <property type="entry name" value="TCRTETB"/>
</dbReference>
<keyword evidence="3" id="KW-1003">Cell membrane</keyword>
<dbReference type="InterPro" id="IPR011701">
    <property type="entry name" value="MFS"/>
</dbReference>
<feature type="transmembrane region" description="Helical" evidence="7">
    <location>
        <begin position="161"/>
        <end position="182"/>
    </location>
</feature>
<dbReference type="Pfam" id="PF07690">
    <property type="entry name" value="MFS_1"/>
    <property type="match status" value="1"/>
</dbReference>
<dbReference type="PANTHER" id="PTHR42718:SF46">
    <property type="entry name" value="BLR6921 PROTEIN"/>
    <property type="match status" value="1"/>
</dbReference>
<feature type="transmembrane region" description="Helical" evidence="7">
    <location>
        <begin position="291"/>
        <end position="310"/>
    </location>
</feature>
<feature type="transmembrane region" description="Helical" evidence="7">
    <location>
        <begin position="225"/>
        <end position="243"/>
    </location>
</feature>
<dbReference type="SUPFAM" id="SSF103473">
    <property type="entry name" value="MFS general substrate transporter"/>
    <property type="match status" value="1"/>
</dbReference>
<evidence type="ECO:0000313" key="10">
    <source>
        <dbReference type="Proteomes" id="UP000658656"/>
    </source>
</evidence>
<dbReference type="PROSITE" id="PS50850">
    <property type="entry name" value="MFS"/>
    <property type="match status" value="1"/>
</dbReference>
<accession>A0A8H9IX38</accession>
<feature type="transmembrane region" description="Helical" evidence="7">
    <location>
        <begin position="133"/>
        <end position="155"/>
    </location>
</feature>
<dbReference type="GO" id="GO:0022857">
    <property type="term" value="F:transmembrane transporter activity"/>
    <property type="evidence" value="ECO:0007669"/>
    <property type="project" value="InterPro"/>
</dbReference>
<name>A0A8H9IX38_9PSEU</name>
<feature type="transmembrane region" description="Helical" evidence="7">
    <location>
        <begin position="194"/>
        <end position="213"/>
    </location>
</feature>
<reference evidence="9" key="1">
    <citation type="journal article" date="2014" name="Int. J. Syst. Evol. Microbiol.">
        <title>Complete genome sequence of Corynebacterium casei LMG S-19264T (=DSM 44701T), isolated from a smear-ripened cheese.</title>
        <authorList>
            <consortium name="US DOE Joint Genome Institute (JGI-PGF)"/>
            <person name="Walter F."/>
            <person name="Albersmeier A."/>
            <person name="Kalinowski J."/>
            <person name="Ruckert C."/>
        </authorList>
    </citation>
    <scope>NUCLEOTIDE SEQUENCE</scope>
    <source>
        <strain evidence="9">CGMCC 4.7679</strain>
    </source>
</reference>
<keyword evidence="10" id="KW-1185">Reference proteome</keyword>
<feature type="transmembrane region" description="Helical" evidence="7">
    <location>
        <begin position="322"/>
        <end position="344"/>
    </location>
</feature>
<organism evidence="9 10">
    <name type="scientific">Amycolatopsis bartoniae</name>
    <dbReference type="NCBI Taxonomy" id="941986"/>
    <lineage>
        <taxon>Bacteria</taxon>
        <taxon>Bacillati</taxon>
        <taxon>Actinomycetota</taxon>
        <taxon>Actinomycetes</taxon>
        <taxon>Pseudonocardiales</taxon>
        <taxon>Pseudonocardiaceae</taxon>
        <taxon>Amycolatopsis</taxon>
    </lineage>
</organism>
<comment type="subcellular location">
    <subcellularLocation>
        <location evidence="1">Cell membrane</location>
        <topology evidence="1">Multi-pass membrane protein</topology>
    </subcellularLocation>
</comment>